<dbReference type="CDD" id="cd11534">
    <property type="entry name" value="NTP-PPase_HisIE_like"/>
    <property type="match status" value="1"/>
</dbReference>
<dbReference type="AlphaFoldDB" id="A0A059ZWD9"/>
<evidence type="ECO:0000256" key="8">
    <source>
        <dbReference type="ARBA" id="ARBA00022490"/>
    </source>
</evidence>
<gene>
    <name evidence="15" type="primary">hisI</name>
    <name evidence="15" type="synonym">hisIE</name>
    <name evidence="17" type="ORF">Acaty_c0376</name>
</gene>
<sequence length="229" mass="24962">MIAKDSEALLAAVHWNDQGLVPAIAQDARSGQVLMLAWMNADALRASLDEGRGVYWSRTRQQLWRKGESSGHVQKLVDLRLDCDGDTVLLRVLQEGPACHTGAATCFFRAAKDAAWAETTPPPGSFLDSLQETIHGRRAADPGQSYVARLLQGGQDRILKKVGEEATEFVIAAKNGEREAILNEAADLLFHTLVALEERNLHIDDVLDRLASREGVSGLAEKAARGKQT</sequence>
<comment type="similarity">
    <text evidence="6 15">In the C-terminal section; belongs to the PRA-PH family.</text>
</comment>
<dbReference type="HAMAP" id="MF_01019">
    <property type="entry name" value="HisIE"/>
    <property type="match status" value="1"/>
</dbReference>
<keyword evidence="13 15" id="KW-0368">Histidine biosynthesis</keyword>
<dbReference type="eggNOG" id="COG0140">
    <property type="taxonomic scope" value="Bacteria"/>
</dbReference>
<feature type="region of interest" description="Phosphoribosyl-AMP cyclohydrolase" evidence="15">
    <location>
        <begin position="1"/>
        <end position="126"/>
    </location>
</feature>
<comment type="pathway">
    <text evidence="4 15">Amino-acid biosynthesis; L-histidine biosynthesis; L-histidine from 5-phospho-alpha-D-ribose 1-diphosphate: step 3/9.</text>
</comment>
<evidence type="ECO:0000313" key="17">
    <source>
        <dbReference type="EMBL" id="AIA54266.1"/>
    </source>
</evidence>
<organism evidence="17 18">
    <name type="scientific">Acidithiobacillus caldus (strain ATCC 51756 / DSM 8584 / KU)</name>
    <dbReference type="NCBI Taxonomy" id="637389"/>
    <lineage>
        <taxon>Bacteria</taxon>
        <taxon>Pseudomonadati</taxon>
        <taxon>Pseudomonadota</taxon>
        <taxon>Acidithiobacillia</taxon>
        <taxon>Acidithiobacillales</taxon>
        <taxon>Acidithiobacillaceae</taxon>
        <taxon>Acidithiobacillus</taxon>
    </lineage>
</organism>
<dbReference type="HAMAP" id="MF_01020">
    <property type="entry name" value="HisE"/>
    <property type="match status" value="1"/>
</dbReference>
<comment type="similarity">
    <text evidence="7 15">In the N-terminal section; belongs to the PRA-CH family.</text>
</comment>
<keyword evidence="14 15" id="KW-0511">Multifunctional enzyme</keyword>
<dbReference type="eggNOG" id="COG0139">
    <property type="taxonomic scope" value="Bacteria"/>
</dbReference>
<comment type="subcellular location">
    <subcellularLocation>
        <location evidence="3 15">Cytoplasm</location>
    </subcellularLocation>
</comment>
<dbReference type="Pfam" id="PF01503">
    <property type="entry name" value="PRA-PH"/>
    <property type="match status" value="1"/>
</dbReference>
<evidence type="ECO:0000256" key="4">
    <source>
        <dbReference type="ARBA" id="ARBA00005169"/>
    </source>
</evidence>
<dbReference type="NCBIfam" id="TIGR03188">
    <property type="entry name" value="histidine_hisI"/>
    <property type="match status" value="1"/>
</dbReference>
<evidence type="ECO:0000256" key="12">
    <source>
        <dbReference type="ARBA" id="ARBA00022840"/>
    </source>
</evidence>
<dbReference type="InterPro" id="IPR026660">
    <property type="entry name" value="PRA-CH"/>
</dbReference>
<dbReference type="InterPro" id="IPR008179">
    <property type="entry name" value="HisE"/>
</dbReference>
<name>A0A059ZWD9_ACICK</name>
<keyword evidence="12 15" id="KW-0067">ATP-binding</keyword>
<dbReference type="SUPFAM" id="SSF101386">
    <property type="entry name" value="all-alpha NTP pyrophosphatases"/>
    <property type="match status" value="1"/>
</dbReference>
<evidence type="ECO:0000256" key="15">
    <source>
        <dbReference type="HAMAP-Rule" id="MF_01019"/>
    </source>
</evidence>
<evidence type="ECO:0000256" key="2">
    <source>
        <dbReference type="ARBA" id="ARBA00001460"/>
    </source>
</evidence>
<comment type="catalytic activity">
    <reaction evidence="2 15">
        <text>1-(5-phospho-beta-D-ribosyl)-ATP + H2O = 1-(5-phospho-beta-D-ribosyl)-5'-AMP + diphosphate + H(+)</text>
        <dbReference type="Rhea" id="RHEA:22828"/>
        <dbReference type="ChEBI" id="CHEBI:15377"/>
        <dbReference type="ChEBI" id="CHEBI:15378"/>
        <dbReference type="ChEBI" id="CHEBI:33019"/>
        <dbReference type="ChEBI" id="CHEBI:59457"/>
        <dbReference type="ChEBI" id="CHEBI:73183"/>
        <dbReference type="EC" id="3.6.1.31"/>
    </reaction>
</comment>
<reference evidence="17 18" key="1">
    <citation type="journal article" date="2009" name="J. Bacteriol.">
        <title>Draft genome sequence of the extremely acidophilic bacterium Acidithiobacillus caldus ATCC 51756 reveals metabolic versatility in the genus Acidithiobacillus.</title>
        <authorList>
            <person name="Valdes J."/>
            <person name="Quatrini R."/>
            <person name="Hallberg K."/>
            <person name="Dopson M."/>
            <person name="Valenzuela P.D."/>
            <person name="Holmes D.S."/>
        </authorList>
    </citation>
    <scope>NUCLEOTIDE SEQUENCE [LARGE SCALE GENOMIC DNA]</scope>
    <source>
        <strain evidence="18">ATCC 51756 / DSM 8584 / KU</strain>
    </source>
</reference>
<evidence type="ECO:0000256" key="13">
    <source>
        <dbReference type="ARBA" id="ARBA00023102"/>
    </source>
</evidence>
<dbReference type="Gene3D" id="3.10.20.810">
    <property type="entry name" value="Phosphoribosyl-AMP cyclohydrolase"/>
    <property type="match status" value="1"/>
</dbReference>
<dbReference type="SUPFAM" id="SSF141734">
    <property type="entry name" value="HisI-like"/>
    <property type="match status" value="1"/>
</dbReference>
<dbReference type="GO" id="GO:0004635">
    <property type="term" value="F:phosphoribosyl-AMP cyclohydrolase activity"/>
    <property type="evidence" value="ECO:0007669"/>
    <property type="project" value="UniProtKB-UniRule"/>
</dbReference>
<dbReference type="GO" id="GO:0005737">
    <property type="term" value="C:cytoplasm"/>
    <property type="evidence" value="ECO:0007669"/>
    <property type="project" value="UniProtKB-SubCell"/>
</dbReference>
<dbReference type="Proteomes" id="UP000005522">
    <property type="component" value="Chromosome"/>
</dbReference>
<dbReference type="InterPro" id="IPR002496">
    <property type="entry name" value="PRib_AMP_CycHydrolase_dom"/>
</dbReference>
<evidence type="ECO:0000256" key="10">
    <source>
        <dbReference type="ARBA" id="ARBA00022741"/>
    </source>
</evidence>
<keyword evidence="10 15" id="KW-0547">Nucleotide-binding</keyword>
<comment type="catalytic activity">
    <reaction evidence="1 15">
        <text>1-(5-phospho-beta-D-ribosyl)-5'-AMP + H2O = 1-(5-phospho-beta-D-ribosyl)-5-[(5-phospho-beta-D-ribosylamino)methylideneamino]imidazole-4-carboxamide</text>
        <dbReference type="Rhea" id="RHEA:20049"/>
        <dbReference type="ChEBI" id="CHEBI:15377"/>
        <dbReference type="ChEBI" id="CHEBI:58435"/>
        <dbReference type="ChEBI" id="CHEBI:59457"/>
        <dbReference type="EC" id="3.5.4.19"/>
    </reaction>
</comment>
<dbReference type="EC" id="3.6.1.31" evidence="15"/>
<evidence type="ECO:0000313" key="18">
    <source>
        <dbReference type="Proteomes" id="UP000005522"/>
    </source>
</evidence>
<dbReference type="NCBIfam" id="NF002747">
    <property type="entry name" value="PRK02759.1"/>
    <property type="match status" value="1"/>
</dbReference>
<protein>
    <recommendedName>
        <fullName evidence="15">Histidine biosynthesis bifunctional protein HisIE</fullName>
    </recommendedName>
    <domain>
        <recommendedName>
            <fullName evidence="15">Phosphoribosyl-AMP cyclohydrolase</fullName>
            <shortName evidence="15">PRA-CH</shortName>
            <ecNumber evidence="15">3.5.4.19</ecNumber>
        </recommendedName>
    </domain>
    <domain>
        <recommendedName>
            <fullName evidence="15">Phosphoribosyl-ATP pyrophosphatase</fullName>
            <shortName evidence="15">PRA-PH</shortName>
            <ecNumber evidence="15">3.6.1.31</ecNumber>
        </recommendedName>
    </domain>
</protein>
<dbReference type="Pfam" id="PF01502">
    <property type="entry name" value="PRA-CH"/>
    <property type="match status" value="1"/>
</dbReference>
<dbReference type="GO" id="GO:0000105">
    <property type="term" value="P:L-histidine biosynthetic process"/>
    <property type="evidence" value="ECO:0007669"/>
    <property type="project" value="UniProtKB-UniRule"/>
</dbReference>
<accession>A0A059ZWD9</accession>
<dbReference type="PANTHER" id="PTHR42945:SF1">
    <property type="entry name" value="HISTIDINE BIOSYNTHESIS BIFUNCTIONAL PROTEIN HIS7"/>
    <property type="match status" value="1"/>
</dbReference>
<dbReference type="NCBIfam" id="NF000768">
    <property type="entry name" value="PRK00051.1"/>
    <property type="match status" value="1"/>
</dbReference>
<evidence type="ECO:0000256" key="1">
    <source>
        <dbReference type="ARBA" id="ARBA00000024"/>
    </source>
</evidence>
<dbReference type="RefSeq" id="WP_004870431.1">
    <property type="nucleotide sequence ID" value="NZ_CP005986.1"/>
</dbReference>
<dbReference type="KEGG" id="acz:Acaty_c0376"/>
<dbReference type="GeneID" id="92930393"/>
<dbReference type="UniPathway" id="UPA00031">
    <property type="reaction ID" value="UER00007"/>
</dbReference>
<dbReference type="HAMAP" id="MF_01021">
    <property type="entry name" value="HisI"/>
    <property type="match status" value="1"/>
</dbReference>
<dbReference type="FunFam" id="3.10.20.810:FF:000001">
    <property type="entry name" value="Histidine biosynthesis bifunctional protein HisIE"/>
    <property type="match status" value="1"/>
</dbReference>
<evidence type="ECO:0000256" key="14">
    <source>
        <dbReference type="ARBA" id="ARBA00023268"/>
    </source>
</evidence>
<dbReference type="InterPro" id="IPR021130">
    <property type="entry name" value="PRib-ATP_PPHydrolase-like"/>
</dbReference>
<keyword evidence="11 15" id="KW-0378">Hydrolase</keyword>
<evidence type="ECO:0000256" key="6">
    <source>
        <dbReference type="ARBA" id="ARBA00007731"/>
    </source>
</evidence>
<comment type="pathway">
    <text evidence="5 15">Amino-acid biosynthesis; L-histidine biosynthesis; L-histidine from 5-phospho-alpha-D-ribose 1-diphosphate: step 2/9.</text>
</comment>
<dbReference type="GO" id="GO:0004636">
    <property type="term" value="F:phosphoribosyl-ATP diphosphatase activity"/>
    <property type="evidence" value="ECO:0007669"/>
    <property type="project" value="UniProtKB-UniRule"/>
</dbReference>
<dbReference type="PANTHER" id="PTHR42945">
    <property type="entry name" value="HISTIDINE BIOSYNTHESIS BIFUNCTIONAL PROTEIN"/>
    <property type="match status" value="1"/>
</dbReference>
<dbReference type="InterPro" id="IPR023019">
    <property type="entry name" value="His_synth_HisIE"/>
</dbReference>
<evidence type="ECO:0000259" key="16">
    <source>
        <dbReference type="Pfam" id="PF01502"/>
    </source>
</evidence>
<dbReference type="GO" id="GO:0005524">
    <property type="term" value="F:ATP binding"/>
    <property type="evidence" value="ECO:0007669"/>
    <property type="project" value="UniProtKB-KW"/>
</dbReference>
<dbReference type="EMBL" id="CP005986">
    <property type="protein sequence ID" value="AIA54266.1"/>
    <property type="molecule type" value="Genomic_DNA"/>
</dbReference>
<dbReference type="HOGENOM" id="CLU_048577_3_2_6"/>
<dbReference type="EC" id="3.5.4.19" evidence="15"/>
<evidence type="ECO:0000256" key="9">
    <source>
        <dbReference type="ARBA" id="ARBA00022605"/>
    </source>
</evidence>
<dbReference type="NCBIfam" id="NF001611">
    <property type="entry name" value="PRK00400.1-3"/>
    <property type="match status" value="1"/>
</dbReference>
<evidence type="ECO:0000256" key="11">
    <source>
        <dbReference type="ARBA" id="ARBA00022801"/>
    </source>
</evidence>
<feature type="region of interest" description="Phosphoribosyl-ATP pyrophosphohydrolase" evidence="15">
    <location>
        <begin position="127"/>
        <end position="229"/>
    </location>
</feature>
<evidence type="ECO:0000256" key="5">
    <source>
        <dbReference type="ARBA" id="ARBA00005204"/>
    </source>
</evidence>
<evidence type="ECO:0000256" key="3">
    <source>
        <dbReference type="ARBA" id="ARBA00004496"/>
    </source>
</evidence>
<dbReference type="Gene3D" id="1.10.287.1080">
    <property type="entry name" value="MazG-like"/>
    <property type="match status" value="1"/>
</dbReference>
<evidence type="ECO:0000256" key="7">
    <source>
        <dbReference type="ARBA" id="ARBA00008299"/>
    </source>
</evidence>
<feature type="domain" description="Phosphoribosyl-AMP cyclohydrolase" evidence="16">
    <location>
        <begin position="35"/>
        <end position="108"/>
    </location>
</feature>
<dbReference type="InterPro" id="IPR038019">
    <property type="entry name" value="PRib_AMP_CycHydrolase_sf"/>
</dbReference>
<keyword evidence="9 15" id="KW-0028">Amino-acid biosynthesis</keyword>
<proteinExistence type="inferred from homology"/>
<keyword evidence="8 15" id="KW-0963">Cytoplasm</keyword>